<keyword evidence="2" id="KW-1185">Reference proteome</keyword>
<name>A0AAQ1JPB6_9GAMM</name>
<organism evidence="1 2">
    <name type="scientific">Halopseudomonas aestusnigri</name>
    <dbReference type="NCBI Taxonomy" id="857252"/>
    <lineage>
        <taxon>Bacteria</taxon>
        <taxon>Pseudomonadati</taxon>
        <taxon>Pseudomonadota</taxon>
        <taxon>Gammaproteobacteria</taxon>
        <taxon>Pseudomonadales</taxon>
        <taxon>Pseudomonadaceae</taxon>
        <taxon>Halopseudomonas</taxon>
    </lineage>
</organism>
<reference evidence="1 2" key="1">
    <citation type="submission" date="2016-10" db="EMBL/GenBank/DDBJ databases">
        <authorList>
            <person name="Varghese N."/>
            <person name="Submissions S."/>
        </authorList>
    </citation>
    <scope>NUCLEOTIDE SEQUENCE [LARGE SCALE GENOMIC DNA]</scope>
    <source>
        <strain evidence="1 2">CECT 8317</strain>
    </source>
</reference>
<gene>
    <name evidence="1" type="ORF">SAMN05216586_10255</name>
</gene>
<dbReference type="AlphaFoldDB" id="A0AAQ1JPB6"/>
<dbReference type="EMBL" id="FNVE01000002">
    <property type="protein sequence ID" value="SEF83283.1"/>
    <property type="molecule type" value="Genomic_DNA"/>
</dbReference>
<dbReference type="Proteomes" id="UP000243518">
    <property type="component" value="Unassembled WGS sequence"/>
</dbReference>
<dbReference type="RefSeq" id="WP_088273992.1">
    <property type="nucleotide sequence ID" value="NZ_FNVE01000002.1"/>
</dbReference>
<proteinExistence type="predicted"/>
<comment type="caution">
    <text evidence="1">The sequence shown here is derived from an EMBL/GenBank/DDBJ whole genome shotgun (WGS) entry which is preliminary data.</text>
</comment>
<evidence type="ECO:0000313" key="2">
    <source>
        <dbReference type="Proteomes" id="UP000243518"/>
    </source>
</evidence>
<sequence>MAQVDRSFIGEGIAYARAYQSQDALLDIGNCDVFNISYQTNRIALPNYRGGGGNRNVRDRVTDVNTTLGLWDLTPENIARATRATVTEVDTTPIVDEALACAGVLGELIPFKHLPDLTVAPVLKTASDTALVAGTDYLLNQHGIIVLSTTNITSAGVKASYTPRGASVIQMLTAPAVELEIYIAGLNEAQSGEPYSLRVHRVKLGLVSQMQAFGQEYLKLEIPGEALADDRITGTGISKFCQMDMAA</sequence>
<evidence type="ECO:0000313" key="1">
    <source>
        <dbReference type="EMBL" id="SEF83283.1"/>
    </source>
</evidence>
<accession>A0AAQ1JPB6</accession>
<protein>
    <submittedName>
        <fullName evidence="1">Uncharacterized protein</fullName>
    </submittedName>
</protein>